<keyword evidence="1" id="KW-0812">Transmembrane</keyword>
<keyword evidence="1" id="KW-1133">Transmembrane helix</keyword>
<evidence type="ECO:0000256" key="1">
    <source>
        <dbReference type="SAM" id="Phobius"/>
    </source>
</evidence>
<feature type="transmembrane region" description="Helical" evidence="1">
    <location>
        <begin position="27"/>
        <end position="43"/>
    </location>
</feature>
<evidence type="ECO:0000313" key="3">
    <source>
        <dbReference type="Proteomes" id="UP001336835"/>
    </source>
</evidence>
<accession>A0ABU7I9Z7</accession>
<organism evidence="2 3">
    <name type="scientific">Pedobacter albus</name>
    <dbReference type="NCBI Taxonomy" id="3113905"/>
    <lineage>
        <taxon>Bacteria</taxon>
        <taxon>Pseudomonadati</taxon>
        <taxon>Bacteroidota</taxon>
        <taxon>Sphingobacteriia</taxon>
        <taxon>Sphingobacteriales</taxon>
        <taxon>Sphingobacteriaceae</taxon>
        <taxon>Pedobacter</taxon>
    </lineage>
</organism>
<protein>
    <submittedName>
        <fullName evidence="2">Uncharacterized protein</fullName>
    </submittedName>
</protein>
<dbReference type="RefSeq" id="WP_330108611.1">
    <property type="nucleotide sequence ID" value="NZ_JAZDQT010000002.1"/>
</dbReference>
<keyword evidence="1" id="KW-0472">Membrane</keyword>
<gene>
    <name evidence="2" type="ORF">VRU48_14375</name>
</gene>
<keyword evidence="3" id="KW-1185">Reference proteome</keyword>
<name>A0ABU7I9Z7_9SPHI</name>
<proteinExistence type="predicted"/>
<evidence type="ECO:0000313" key="2">
    <source>
        <dbReference type="EMBL" id="MEE1946307.1"/>
    </source>
</evidence>
<feature type="transmembrane region" description="Helical" evidence="1">
    <location>
        <begin position="55"/>
        <end position="80"/>
    </location>
</feature>
<feature type="transmembrane region" description="Helical" evidence="1">
    <location>
        <begin position="92"/>
        <end position="115"/>
    </location>
</feature>
<feature type="transmembrane region" description="Helical" evidence="1">
    <location>
        <begin position="5"/>
        <end position="21"/>
    </location>
</feature>
<comment type="caution">
    <text evidence="2">The sequence shown here is derived from an EMBL/GenBank/DDBJ whole genome shotgun (WGS) entry which is preliminary data.</text>
</comment>
<sequence length="123" mass="14065">MLQKLSYFNLFVAILYMVVYLKSGSLTSTSGILAIVVLNWLALRSFQLADYRWKIWFYPFALWAIYYAGLLVYGLVNVIVPAIEYSFMSNDNLIYVTLTAVLVAGVLWHAVAYFLKNLKTQSS</sequence>
<reference evidence="2 3" key="1">
    <citation type="submission" date="2024-01" db="EMBL/GenBank/DDBJ databases">
        <title>Pedobacter sp. nov., isolated from fresh soil.</title>
        <authorList>
            <person name="Le N.T.T."/>
        </authorList>
    </citation>
    <scope>NUCLEOTIDE SEQUENCE [LARGE SCALE GENOMIC DNA]</scope>
    <source>
        <strain evidence="2 3">KR3-3</strain>
    </source>
</reference>
<dbReference type="EMBL" id="JAZDQT010000002">
    <property type="protein sequence ID" value="MEE1946307.1"/>
    <property type="molecule type" value="Genomic_DNA"/>
</dbReference>
<dbReference type="Proteomes" id="UP001336835">
    <property type="component" value="Unassembled WGS sequence"/>
</dbReference>